<accession>A0A8H7K217</accession>
<evidence type="ECO:0000313" key="8">
    <source>
        <dbReference type="EMBL" id="KAF9742861.1"/>
    </source>
</evidence>
<keyword evidence="5 7" id="KW-0472">Membrane</keyword>
<dbReference type="GO" id="GO:0016020">
    <property type="term" value="C:membrane"/>
    <property type="evidence" value="ECO:0007669"/>
    <property type="project" value="UniProtKB-SubCell"/>
</dbReference>
<proteinExistence type="predicted"/>
<feature type="transmembrane region" description="Helical" evidence="7">
    <location>
        <begin position="133"/>
        <end position="157"/>
    </location>
</feature>
<dbReference type="Gene3D" id="1.20.1740.10">
    <property type="entry name" value="Amino acid/polyamine transporter I"/>
    <property type="match status" value="1"/>
</dbReference>
<feature type="transmembrane region" description="Helical" evidence="7">
    <location>
        <begin position="333"/>
        <end position="354"/>
    </location>
</feature>
<feature type="transmembrane region" description="Helical" evidence="7">
    <location>
        <begin position="201"/>
        <end position="220"/>
    </location>
</feature>
<evidence type="ECO:0000256" key="2">
    <source>
        <dbReference type="ARBA" id="ARBA00022448"/>
    </source>
</evidence>
<evidence type="ECO:0000256" key="5">
    <source>
        <dbReference type="ARBA" id="ARBA00023136"/>
    </source>
</evidence>
<dbReference type="InterPro" id="IPR002293">
    <property type="entry name" value="AA/rel_permease1"/>
</dbReference>
<keyword evidence="4 7" id="KW-1133">Transmembrane helix</keyword>
<evidence type="ECO:0000313" key="9">
    <source>
        <dbReference type="Proteomes" id="UP000616885"/>
    </source>
</evidence>
<feature type="compositionally biased region" description="Basic and acidic residues" evidence="6">
    <location>
        <begin position="9"/>
        <end position="19"/>
    </location>
</feature>
<evidence type="ECO:0000256" key="7">
    <source>
        <dbReference type="SAM" id="Phobius"/>
    </source>
</evidence>
<feature type="transmembrane region" description="Helical" evidence="7">
    <location>
        <begin position="240"/>
        <end position="260"/>
    </location>
</feature>
<keyword evidence="3 7" id="KW-0812">Transmembrane</keyword>
<feature type="transmembrane region" description="Helical" evidence="7">
    <location>
        <begin position="388"/>
        <end position="408"/>
    </location>
</feature>
<feature type="transmembrane region" description="Helical" evidence="7">
    <location>
        <begin position="169"/>
        <end position="189"/>
    </location>
</feature>
<evidence type="ECO:0000256" key="1">
    <source>
        <dbReference type="ARBA" id="ARBA00004141"/>
    </source>
</evidence>
<evidence type="ECO:0000256" key="3">
    <source>
        <dbReference type="ARBA" id="ARBA00022692"/>
    </source>
</evidence>
<feature type="region of interest" description="Disordered" evidence="6">
    <location>
        <begin position="1"/>
        <end position="21"/>
    </location>
</feature>
<comment type="caution">
    <text evidence="8">The sequence shown here is derived from an EMBL/GenBank/DDBJ whole genome shotgun (WGS) entry which is preliminary data.</text>
</comment>
<organism evidence="8 9">
    <name type="scientific">Bionectria ochroleuca</name>
    <name type="common">Gliocladium roseum</name>
    <dbReference type="NCBI Taxonomy" id="29856"/>
    <lineage>
        <taxon>Eukaryota</taxon>
        <taxon>Fungi</taxon>
        <taxon>Dikarya</taxon>
        <taxon>Ascomycota</taxon>
        <taxon>Pezizomycotina</taxon>
        <taxon>Sordariomycetes</taxon>
        <taxon>Hypocreomycetidae</taxon>
        <taxon>Hypocreales</taxon>
        <taxon>Bionectriaceae</taxon>
        <taxon>Clonostachys</taxon>
    </lineage>
</organism>
<dbReference type="PANTHER" id="PTHR45649">
    <property type="entry name" value="AMINO-ACID PERMEASE BAT1"/>
    <property type="match status" value="1"/>
</dbReference>
<keyword evidence="2" id="KW-0813">Transport</keyword>
<dbReference type="Proteomes" id="UP000616885">
    <property type="component" value="Unassembled WGS sequence"/>
</dbReference>
<evidence type="ECO:0000256" key="6">
    <source>
        <dbReference type="SAM" id="MobiDB-lite"/>
    </source>
</evidence>
<gene>
    <name evidence="8" type="ORF">IM811_007043</name>
</gene>
<sequence length="527" mass="56454">MGTFTNEKSSARTEKRPIPGEDTIAIPESRINASGHNDQLSRQYGLLEAAGMAVTINNAWVVLGSSISVSLLNGGPPGVIFGLIVAVFYYSFIGMSLAEFASSFPSAGGVYHWATIAAGPSWGRVTGFFTGWLNFYGSIFGLASLVQIAANAGVQLYATYNPAYAVEAWHVYIAYLVILLFSTLLVLFANRLAPYSQHLGLFLVVFGGIATIIVLATMPSEHSSNDFVWTSFNENNLSGWEGGVAFMIGVLNGAFTIGTTDVITHMAEEMKNPERDLPKAIFLQIGIGGAYGLAYAVALAYAISDITALDAGVNNFPLAGIYRQATGSPAATFGLLFIIFLSVVCSVIGSLLSCSRTYWALARDNAVPLSGVFRRVNETLSCPLESTLFVAVVTTAIGAIPIASSVGFSNLTGSFIILSTVSYAIPMVANLATGRKYFTKGPFSLPGLRGYAINSLAIVFIVLFDVFFCFPLALPFDVTTMNYNCVILAGVLVITALWCLVHATKHYPGPMFKDIYVHEEETQSEKN</sequence>
<dbReference type="PANTHER" id="PTHR45649:SF27">
    <property type="entry name" value="CHOLINE TRANSPORTER (EUROFUNG)"/>
    <property type="match status" value="1"/>
</dbReference>
<feature type="transmembrane region" description="Helical" evidence="7">
    <location>
        <begin position="480"/>
        <end position="501"/>
    </location>
</feature>
<feature type="transmembrane region" description="Helical" evidence="7">
    <location>
        <begin position="78"/>
        <end position="98"/>
    </location>
</feature>
<feature type="transmembrane region" description="Helical" evidence="7">
    <location>
        <begin position="414"/>
        <end position="432"/>
    </location>
</feature>
<feature type="transmembrane region" description="Helical" evidence="7">
    <location>
        <begin position="281"/>
        <end position="303"/>
    </location>
</feature>
<evidence type="ECO:0000256" key="4">
    <source>
        <dbReference type="ARBA" id="ARBA00022989"/>
    </source>
</evidence>
<protein>
    <recommendedName>
        <fullName evidence="10">Amino acid permease/ SLC12A domain-containing protein</fullName>
    </recommendedName>
</protein>
<comment type="subcellular location">
    <subcellularLocation>
        <location evidence="1">Membrane</location>
        <topology evidence="1">Multi-pass membrane protein</topology>
    </subcellularLocation>
</comment>
<dbReference type="Pfam" id="PF13520">
    <property type="entry name" value="AA_permease_2"/>
    <property type="match status" value="1"/>
</dbReference>
<feature type="transmembrane region" description="Helical" evidence="7">
    <location>
        <begin position="453"/>
        <end position="474"/>
    </location>
</feature>
<dbReference type="EMBL" id="JADCTT010000019">
    <property type="protein sequence ID" value="KAF9742861.1"/>
    <property type="molecule type" value="Genomic_DNA"/>
</dbReference>
<feature type="transmembrane region" description="Helical" evidence="7">
    <location>
        <begin position="49"/>
        <end position="72"/>
    </location>
</feature>
<reference evidence="8" key="1">
    <citation type="submission" date="2020-10" db="EMBL/GenBank/DDBJ databases">
        <title>High-Quality Genome Resource of Clonostachys rosea strain S41 by Oxford Nanopore Long-Read Sequencing.</title>
        <authorList>
            <person name="Wang H."/>
        </authorList>
    </citation>
    <scope>NUCLEOTIDE SEQUENCE</scope>
    <source>
        <strain evidence="8">S41</strain>
    </source>
</reference>
<dbReference type="PIRSF" id="PIRSF006060">
    <property type="entry name" value="AA_transporter"/>
    <property type="match status" value="1"/>
</dbReference>
<name>A0A8H7K217_BIOOC</name>
<dbReference type="AlphaFoldDB" id="A0A8H7K217"/>
<dbReference type="GO" id="GO:0022857">
    <property type="term" value="F:transmembrane transporter activity"/>
    <property type="evidence" value="ECO:0007669"/>
    <property type="project" value="InterPro"/>
</dbReference>
<evidence type="ECO:0008006" key="10">
    <source>
        <dbReference type="Google" id="ProtNLM"/>
    </source>
</evidence>